<sequence>MSALRVESFHMDINRLGEHKRIRLDVLLKGCCYSLQLYSEFFSGAKSSIIVHGSQLFTHKLEKNGGQVDIIALLYGGELSSYLKIEAFLSPQNMITQYIHCSVQNELTTESRDGCQFVTGLKYANESLNSCHKVVNFTWFYKQRSRSVIGYLNDFRTMFSNTQSISKYDWHVQFLVTISSTVFIEYKITYSYYLSLNFKCKTLSIVVTSSNDYRMGKPTYHFFAWNFLRRVSNHYLLRRKRNKIHPLLPIWLAYEQRKLLANFSYVKIPLYKRISDYRTPLISPRDKK</sequence>
<comment type="caution">
    <text evidence="1">The sequence shown here is derived from an EMBL/GenBank/DDBJ whole genome shotgun (WGS) entry which is preliminary data.</text>
</comment>
<reference evidence="1 2" key="1">
    <citation type="submission" date="2019-08" db="EMBL/GenBank/DDBJ databases">
        <title>The genome of the soybean aphid Biotype 1, its phylome, world population structure and adaptation to the North American continent.</title>
        <authorList>
            <person name="Giordano R."/>
            <person name="Donthu R.K."/>
            <person name="Hernandez A.G."/>
            <person name="Wright C.L."/>
            <person name="Zimin A.V."/>
        </authorList>
    </citation>
    <scope>NUCLEOTIDE SEQUENCE [LARGE SCALE GENOMIC DNA]</scope>
    <source>
        <tissue evidence="1">Whole aphids</tissue>
    </source>
</reference>
<protein>
    <submittedName>
        <fullName evidence="1">Uncharacterized protein</fullName>
    </submittedName>
</protein>
<evidence type="ECO:0000313" key="2">
    <source>
        <dbReference type="Proteomes" id="UP000475862"/>
    </source>
</evidence>
<keyword evidence="2" id="KW-1185">Reference proteome</keyword>
<name>A0A6G0T656_APHGL</name>
<proteinExistence type="predicted"/>
<dbReference type="Proteomes" id="UP000475862">
    <property type="component" value="Unassembled WGS sequence"/>
</dbReference>
<dbReference type="EMBL" id="VYZN01000054">
    <property type="protein sequence ID" value="KAE9526731.1"/>
    <property type="molecule type" value="Genomic_DNA"/>
</dbReference>
<dbReference type="AlphaFoldDB" id="A0A6G0T656"/>
<gene>
    <name evidence="1" type="ORF">AGLY_013379</name>
</gene>
<accession>A0A6G0T656</accession>
<evidence type="ECO:0000313" key="1">
    <source>
        <dbReference type="EMBL" id="KAE9526731.1"/>
    </source>
</evidence>
<organism evidence="1 2">
    <name type="scientific">Aphis glycines</name>
    <name type="common">Soybean aphid</name>
    <dbReference type="NCBI Taxonomy" id="307491"/>
    <lineage>
        <taxon>Eukaryota</taxon>
        <taxon>Metazoa</taxon>
        <taxon>Ecdysozoa</taxon>
        <taxon>Arthropoda</taxon>
        <taxon>Hexapoda</taxon>
        <taxon>Insecta</taxon>
        <taxon>Pterygota</taxon>
        <taxon>Neoptera</taxon>
        <taxon>Paraneoptera</taxon>
        <taxon>Hemiptera</taxon>
        <taxon>Sternorrhyncha</taxon>
        <taxon>Aphidomorpha</taxon>
        <taxon>Aphidoidea</taxon>
        <taxon>Aphididae</taxon>
        <taxon>Aphidini</taxon>
        <taxon>Aphis</taxon>
        <taxon>Aphis</taxon>
    </lineage>
</organism>